<comment type="caution">
    <text evidence="3">The sequence shown here is derived from an EMBL/GenBank/DDBJ whole genome shotgun (WGS) entry which is preliminary data.</text>
</comment>
<accession>A0A7I9VR59</accession>
<dbReference type="EMBL" id="BJTG01000009">
    <property type="protein sequence ID" value="GEJ58916.1"/>
    <property type="molecule type" value="Genomic_DNA"/>
</dbReference>
<dbReference type="NCBIfam" id="TIGR02964">
    <property type="entry name" value="xanthine_xdhC"/>
    <property type="match status" value="1"/>
</dbReference>
<dbReference type="Gene3D" id="3.40.50.720">
    <property type="entry name" value="NAD(P)-binding Rossmann-like Domain"/>
    <property type="match status" value="1"/>
</dbReference>
<sequence>MTGWVAALAELAAAERPAALVTLLRVAGSTPREPGAKLVVTAEALHGTIGGGHLELTAVETARELLAAAARDPGAAGPLVRELQLGPTLGQCCGGVATLLFELVLPPPWQVAVFGAGHVGKALVKLLADLPCRVSWVDAREGEFPAALPASVRRVVTDAPEDALAALPAGADVVVMTHSHALDFQLVEAALRRGDLGYVGLIGSRTKRARFVSRLASRGRTEAELARLTCPIGLPGVGGKLPAEIALAAAAQLLQRRTAAAACLESEQAPARSGGSHQG</sequence>
<evidence type="ECO:0000259" key="1">
    <source>
        <dbReference type="Pfam" id="PF02625"/>
    </source>
</evidence>
<proteinExistence type="predicted"/>
<dbReference type="InterPro" id="IPR027051">
    <property type="entry name" value="XdhC_Rossmann_dom"/>
</dbReference>
<keyword evidence="4" id="KW-1185">Reference proteome</keyword>
<dbReference type="Proteomes" id="UP000503640">
    <property type="component" value="Unassembled WGS sequence"/>
</dbReference>
<dbReference type="RefSeq" id="WP_176067894.1">
    <property type="nucleotide sequence ID" value="NZ_BJTG01000009.1"/>
</dbReference>
<evidence type="ECO:0000313" key="4">
    <source>
        <dbReference type="Proteomes" id="UP000503640"/>
    </source>
</evidence>
<dbReference type="AlphaFoldDB" id="A0A7I9VR59"/>
<dbReference type="InterPro" id="IPR003777">
    <property type="entry name" value="XdhC_CoxI"/>
</dbReference>
<dbReference type="InterPro" id="IPR036291">
    <property type="entry name" value="NAD(P)-bd_dom_sf"/>
</dbReference>
<dbReference type="SUPFAM" id="SSF51735">
    <property type="entry name" value="NAD(P)-binding Rossmann-fold domains"/>
    <property type="match status" value="1"/>
</dbReference>
<dbReference type="InterPro" id="IPR014308">
    <property type="entry name" value="Xanthine_DH_XdhC"/>
</dbReference>
<dbReference type="PANTHER" id="PTHR30388">
    <property type="entry name" value="ALDEHYDE OXIDOREDUCTASE MOLYBDENUM COFACTOR ASSEMBLY PROTEIN"/>
    <property type="match status" value="1"/>
</dbReference>
<evidence type="ECO:0000259" key="2">
    <source>
        <dbReference type="Pfam" id="PF13478"/>
    </source>
</evidence>
<feature type="domain" description="XdhC- CoxI" evidence="1">
    <location>
        <begin position="12"/>
        <end position="69"/>
    </location>
</feature>
<gene>
    <name evidence="3" type="ORF">AMYX_36570</name>
</gene>
<dbReference type="PANTHER" id="PTHR30388:SF6">
    <property type="entry name" value="XANTHINE DEHYDROGENASE SUBUNIT A-RELATED"/>
    <property type="match status" value="1"/>
</dbReference>
<dbReference type="InterPro" id="IPR052698">
    <property type="entry name" value="MoCofactor_Util/Proc"/>
</dbReference>
<evidence type="ECO:0000313" key="3">
    <source>
        <dbReference type="EMBL" id="GEJ58916.1"/>
    </source>
</evidence>
<name>A0A7I9VR59_9BACT</name>
<dbReference type="Pfam" id="PF13478">
    <property type="entry name" value="XdhC_C"/>
    <property type="match status" value="1"/>
</dbReference>
<protein>
    <submittedName>
        <fullName evidence="3">Xanthine dehydrogenase accessory protein XdhC</fullName>
    </submittedName>
</protein>
<dbReference type="Pfam" id="PF02625">
    <property type="entry name" value="XdhC_CoxI"/>
    <property type="match status" value="1"/>
</dbReference>
<organism evidence="3 4">
    <name type="scientific">Anaeromyxobacter diazotrophicus</name>
    <dbReference type="NCBI Taxonomy" id="2590199"/>
    <lineage>
        <taxon>Bacteria</taxon>
        <taxon>Pseudomonadati</taxon>
        <taxon>Myxococcota</taxon>
        <taxon>Myxococcia</taxon>
        <taxon>Myxococcales</taxon>
        <taxon>Cystobacterineae</taxon>
        <taxon>Anaeromyxobacteraceae</taxon>
        <taxon>Anaeromyxobacter</taxon>
    </lineage>
</organism>
<reference evidence="4" key="1">
    <citation type="journal article" date="2020" name="Appl. Environ. Microbiol.">
        <title>Diazotrophic Anaeromyxobacter Isolates from Soils.</title>
        <authorList>
            <person name="Masuda Y."/>
            <person name="Yamanaka H."/>
            <person name="Xu Z.X."/>
            <person name="Shiratori Y."/>
            <person name="Aono T."/>
            <person name="Amachi S."/>
            <person name="Senoo K."/>
            <person name="Itoh H."/>
        </authorList>
    </citation>
    <scope>NUCLEOTIDE SEQUENCE [LARGE SCALE GENOMIC DNA]</scope>
    <source>
        <strain evidence="4">R267</strain>
    </source>
</reference>
<feature type="domain" description="XdhC Rossmann" evidence="2">
    <location>
        <begin position="111"/>
        <end position="253"/>
    </location>
</feature>